<evidence type="ECO:0000256" key="11">
    <source>
        <dbReference type="ARBA" id="ARBA00022857"/>
    </source>
</evidence>
<feature type="domain" description="EF-hand" evidence="21">
    <location>
        <begin position="768"/>
        <end position="803"/>
    </location>
</feature>
<dbReference type="GO" id="GO:0009886">
    <property type="term" value="P:post-embryonic animal morphogenesis"/>
    <property type="evidence" value="ECO:0007669"/>
    <property type="project" value="UniProtKB-ARBA"/>
</dbReference>
<dbReference type="InterPro" id="IPR013121">
    <property type="entry name" value="Fe_red_NAD-bd_6"/>
</dbReference>
<dbReference type="InterPro" id="IPR013112">
    <property type="entry name" value="FAD-bd_8"/>
</dbReference>
<evidence type="ECO:0000256" key="15">
    <source>
        <dbReference type="ARBA" id="ARBA00023180"/>
    </source>
</evidence>
<evidence type="ECO:0000256" key="20">
    <source>
        <dbReference type="SAM" id="Phobius"/>
    </source>
</evidence>
<dbReference type="InterPro" id="IPR011992">
    <property type="entry name" value="EF-hand-dom_pair"/>
</dbReference>
<keyword evidence="6 20" id="KW-0812">Transmembrane</keyword>
<evidence type="ECO:0000313" key="23">
    <source>
        <dbReference type="EMBL" id="KAK3106022.1"/>
    </source>
</evidence>
<dbReference type="PANTHER" id="PTHR11972">
    <property type="entry name" value="NADPH OXIDASE"/>
    <property type="match status" value="1"/>
</dbReference>
<dbReference type="PROSITE" id="PS50222">
    <property type="entry name" value="EF_HAND_2"/>
    <property type="match status" value="2"/>
</dbReference>
<evidence type="ECO:0000256" key="13">
    <source>
        <dbReference type="ARBA" id="ARBA00023002"/>
    </source>
</evidence>
<dbReference type="Pfam" id="PF01794">
    <property type="entry name" value="Ferric_reduct"/>
    <property type="match status" value="1"/>
</dbReference>
<evidence type="ECO:0000256" key="16">
    <source>
        <dbReference type="ARBA" id="ARBA00023324"/>
    </source>
</evidence>
<evidence type="ECO:0000256" key="18">
    <source>
        <dbReference type="ARBA" id="ARBA00048762"/>
    </source>
</evidence>
<evidence type="ECO:0000256" key="6">
    <source>
        <dbReference type="ARBA" id="ARBA00022692"/>
    </source>
</evidence>
<dbReference type="GO" id="GO:0042742">
    <property type="term" value="P:defense response to bacterium"/>
    <property type="evidence" value="ECO:0007669"/>
    <property type="project" value="UniProtKB-ARBA"/>
</dbReference>
<dbReference type="Pfam" id="PF08022">
    <property type="entry name" value="FAD_binding_8"/>
    <property type="match status" value="1"/>
</dbReference>
<dbReference type="GO" id="GO:0016175">
    <property type="term" value="F:superoxide-generating NAD(P)H oxidase activity"/>
    <property type="evidence" value="ECO:0007669"/>
    <property type="project" value="UniProtKB-ARBA"/>
</dbReference>
<dbReference type="EMBL" id="VSWD01000003">
    <property type="protein sequence ID" value="KAK3106022.1"/>
    <property type="molecule type" value="Genomic_DNA"/>
</dbReference>
<gene>
    <name evidence="23" type="ORF">FSP39_011167</name>
</gene>
<keyword evidence="5" id="KW-0285">Flavoprotein</keyword>
<keyword evidence="10" id="KW-0106">Calcium</keyword>
<evidence type="ECO:0000256" key="4">
    <source>
        <dbReference type="ARBA" id="ARBA00022559"/>
    </source>
</evidence>
<dbReference type="GO" id="GO:0043020">
    <property type="term" value="C:NADPH oxidase complex"/>
    <property type="evidence" value="ECO:0007669"/>
    <property type="project" value="TreeGrafter"/>
</dbReference>
<evidence type="ECO:0000256" key="14">
    <source>
        <dbReference type="ARBA" id="ARBA00023136"/>
    </source>
</evidence>
<dbReference type="InterPro" id="IPR019791">
    <property type="entry name" value="Haem_peroxidase_animal"/>
</dbReference>
<feature type="region of interest" description="Disordered" evidence="19">
    <location>
        <begin position="900"/>
        <end position="923"/>
    </location>
</feature>
<dbReference type="PROSITE" id="PS00018">
    <property type="entry name" value="EF_HAND_1"/>
    <property type="match status" value="1"/>
</dbReference>
<feature type="domain" description="EF-hand" evidence="21">
    <location>
        <begin position="804"/>
        <end position="839"/>
    </location>
</feature>
<dbReference type="PRINTS" id="PR00457">
    <property type="entry name" value="ANPEROXIDASE"/>
</dbReference>
<dbReference type="GO" id="GO:0004601">
    <property type="term" value="F:peroxidase activity"/>
    <property type="evidence" value="ECO:0007669"/>
    <property type="project" value="UniProtKB-KW"/>
</dbReference>
<feature type="transmembrane region" description="Helical" evidence="20">
    <location>
        <begin position="1123"/>
        <end position="1148"/>
    </location>
</feature>
<dbReference type="Pfam" id="PF03098">
    <property type="entry name" value="An_peroxidase"/>
    <property type="match status" value="1"/>
</dbReference>
<dbReference type="PANTHER" id="PTHR11972:SF175">
    <property type="entry name" value="NAD(P)H OXIDASE (H2O2-FORMING)"/>
    <property type="match status" value="1"/>
</dbReference>
<dbReference type="SFLD" id="SFLDG01169">
    <property type="entry name" value="NADPH_oxidase_subgroup_(NOX)"/>
    <property type="match status" value="1"/>
</dbReference>
<feature type="domain" description="FAD-binding FR-type" evidence="22">
    <location>
        <begin position="1209"/>
        <end position="1314"/>
    </location>
</feature>
<dbReference type="GO" id="GO:0016324">
    <property type="term" value="C:apical plasma membrane"/>
    <property type="evidence" value="ECO:0007669"/>
    <property type="project" value="UniProtKB-SubCell"/>
</dbReference>
<evidence type="ECO:0000256" key="8">
    <source>
        <dbReference type="ARBA" id="ARBA00022737"/>
    </source>
</evidence>
<dbReference type="InterPro" id="IPR002048">
    <property type="entry name" value="EF_hand_dom"/>
</dbReference>
<accession>A0AA88YQ97</accession>
<dbReference type="GO" id="GO:0042554">
    <property type="term" value="P:superoxide anion generation"/>
    <property type="evidence" value="ECO:0007669"/>
    <property type="project" value="TreeGrafter"/>
</dbReference>
<dbReference type="InterPro" id="IPR017927">
    <property type="entry name" value="FAD-bd_FR_type"/>
</dbReference>
<dbReference type="InterPro" id="IPR018247">
    <property type="entry name" value="EF_Hand_1_Ca_BS"/>
</dbReference>
<dbReference type="InterPro" id="IPR013130">
    <property type="entry name" value="Fe3_Rdtase_TM_dom"/>
</dbReference>
<dbReference type="InterPro" id="IPR017938">
    <property type="entry name" value="Riboflavin_synthase-like_b-brl"/>
</dbReference>
<feature type="transmembrane region" description="Helical" evidence="20">
    <location>
        <begin position="1182"/>
        <end position="1201"/>
    </location>
</feature>
<evidence type="ECO:0000313" key="24">
    <source>
        <dbReference type="Proteomes" id="UP001186944"/>
    </source>
</evidence>
<keyword evidence="13" id="KW-0560">Oxidoreductase</keyword>
<keyword evidence="15" id="KW-0325">Glycoprotein</keyword>
<evidence type="ECO:0000256" key="17">
    <source>
        <dbReference type="ARBA" id="ARBA00047455"/>
    </source>
</evidence>
<comment type="catalytic activity">
    <reaction evidence="18">
        <text>NADPH + O2 + H(+) = H2O2 + NADP(+)</text>
        <dbReference type="Rhea" id="RHEA:11260"/>
        <dbReference type="ChEBI" id="CHEBI:15378"/>
        <dbReference type="ChEBI" id="CHEBI:15379"/>
        <dbReference type="ChEBI" id="CHEBI:16240"/>
        <dbReference type="ChEBI" id="CHEBI:57783"/>
        <dbReference type="ChEBI" id="CHEBI:58349"/>
        <dbReference type="EC" id="1.6.3.1"/>
    </reaction>
</comment>
<evidence type="ECO:0000256" key="2">
    <source>
        <dbReference type="ARBA" id="ARBA00005644"/>
    </source>
</evidence>
<dbReference type="PROSITE" id="PS51384">
    <property type="entry name" value="FAD_FR"/>
    <property type="match status" value="1"/>
</dbReference>
<evidence type="ECO:0000256" key="5">
    <source>
        <dbReference type="ARBA" id="ARBA00022630"/>
    </source>
</evidence>
<comment type="catalytic activity">
    <reaction evidence="17">
        <text>NADH + O2 + H(+) = H2O2 + NAD(+)</text>
        <dbReference type="Rhea" id="RHEA:11264"/>
        <dbReference type="ChEBI" id="CHEBI:15378"/>
        <dbReference type="ChEBI" id="CHEBI:15379"/>
        <dbReference type="ChEBI" id="CHEBI:16240"/>
        <dbReference type="ChEBI" id="CHEBI:57540"/>
        <dbReference type="ChEBI" id="CHEBI:57945"/>
        <dbReference type="EC" id="1.6.3.1"/>
    </reaction>
</comment>
<dbReference type="Gene3D" id="2.40.30.10">
    <property type="entry name" value="Translation factors"/>
    <property type="match status" value="1"/>
</dbReference>
<keyword evidence="24" id="KW-1185">Reference proteome</keyword>
<dbReference type="GO" id="GO:0042744">
    <property type="term" value="P:hydrogen peroxide catabolic process"/>
    <property type="evidence" value="ECO:0007669"/>
    <property type="project" value="UniProtKB-KW"/>
</dbReference>
<dbReference type="Gene3D" id="3.40.50.80">
    <property type="entry name" value="Nucleotide-binding domain of ferredoxin-NADP reductase (FNR) module"/>
    <property type="match status" value="1"/>
</dbReference>
<evidence type="ECO:0000256" key="10">
    <source>
        <dbReference type="ARBA" id="ARBA00022837"/>
    </source>
</evidence>
<evidence type="ECO:0000259" key="22">
    <source>
        <dbReference type="PROSITE" id="PS51384"/>
    </source>
</evidence>
<evidence type="ECO:0000256" key="7">
    <source>
        <dbReference type="ARBA" id="ARBA00022723"/>
    </source>
</evidence>
<keyword evidence="9" id="KW-0274">FAD</keyword>
<sequence length="1492" mass="170641">MTSYRDIFFLPGNALLHNITTDYEDYTYRPAGAGRPSARAISEAIFKDNRTGNSSQGNPQGKSALFAFFSQLVLYEVSNTDHKSCPVELMYVPIPTCDHVYDKGCSGGKHMPYERIGYDKDTGQSPNSPRQQTNKATSFIDASFVYGSMSVRGAYLRKLGTGQLAASDTWGKYPELNDIRLPYVTFPTTSNVITNPETLWKFGDEHAHENPGLTTLSVLFFRYHNIVAERFQRENKTMTGVMAFFKTRQWVTAVLQNIVMYEWLPLFLDTEIKPYEGYNANIEPGVSTVFDAAAMRYLMTLIPSGISRISARCPNHHQDPIRLCRSYFSSQEILCANEHGFEDILRGLVNQFAEQDDITVVEDLQSYFYGPLHFSRHDYVAQTIMRGRDYGLPDYNTVREQMGLNKIKSWEEINPTLAKNKPEVFANLQSLYHDVDDIDVFVGGMMETTDSGPGELFTAIILDQFYRLRNGDRFWFENLENRMLSEEEIKEIRSIRLSDVIKQTGSLEADEVQTDVFRIPENTTVTSCLSIYLRPDEMPECPNHHGYDYFAGICILSACIAAKCRKWQHAKEVRKRQTKTIINFNSERIRGTMIQHSAYEWVESGEEERPVVVKIKPRCEIEVTSSTGRRLRTVSLSNQKTVDVITASNKGRTTVLLKVPKEYDLVLMFDTCNNRQTFEIDLTHALEACDTQCNIQEAKVKTILESAFTQRKRNARLEKFFKSVFSEAFQMDYDPGLDEGQVEVGYGKEILDTELTKEEFAQALAVKPNSDFVENLFAMLDSDSNGYISFSDFLNTVVLFSKGSCQEKLQVMFNMFDVEKKGILEKSDLTKMFSCLLDMASSKLSKEEVGSLVQSICEQHELSDQDHINFEDFCQILSPQMDKIWNAGLDWKGRRKCYPSEKKKGHENGRRRSSQYTENGRRSSLIVENGRRKSSPSGSLRSDDEGIRAFNSLERRTEFVAIREKYSPVKARVKTVAHFVENNRQHIFYVVIFFGITAGLFAERFYYYTVEREHSGLRALMSYGISVTRGAAAAMSFTFSLLLLTMCRNLITTLRCTFLNLYIPFDSHVAFHKLVAWTALVATGLHVIGYGFNFYHLTTQPTSHLCIFDSIVLRTEDIPNFNFWFFGNMTGFTGVLLVLCVVVIYVYATQTARRLIFNGFWMTHKLIVVMYILTILHGASTIVQKPMFFVYFIGPAILFTVDKMISLSRKKTQLAVIKAEKLPSDITFIEFKRPSKFDYKSGQWVRVACLSQGRNEYHPFTLTSAPHEETLSLHIRAVGPWTWNVRQEFDPENHRDTAYPAVYLDGPYGAGQQDWYQYEVSVLVGAGIGVTPYASILKDFVHMASIRNMYKMKCKKLYFVWITGSQRHFEWLLDIIREVEEVDEMGLVSVDIFITQFFQNFDLRTAMLYICEEHFQKLSGGRSVFTGLKAATHFGRPQLSEMFQALHRSHPTVKKIGVFSCGPPGVTKSVEKGCIDASNATRALFEHHFENF</sequence>
<keyword evidence="7" id="KW-0479">Metal-binding</keyword>
<evidence type="ECO:0000256" key="9">
    <source>
        <dbReference type="ARBA" id="ARBA00022827"/>
    </source>
</evidence>
<keyword evidence="8" id="KW-0677">Repeat</keyword>
<comment type="subcellular location">
    <subcellularLocation>
        <location evidence="1">Apical cell membrane</location>
        <topology evidence="1">Multi-pass membrane protein</topology>
    </subcellularLocation>
</comment>
<keyword evidence="14 20" id="KW-0472">Membrane</keyword>
<dbReference type="InterPro" id="IPR039261">
    <property type="entry name" value="FNR_nucleotide-bd"/>
</dbReference>
<dbReference type="GO" id="GO:0020037">
    <property type="term" value="F:heme binding"/>
    <property type="evidence" value="ECO:0007669"/>
    <property type="project" value="InterPro"/>
</dbReference>
<dbReference type="CDD" id="cd00051">
    <property type="entry name" value="EFh"/>
    <property type="match status" value="1"/>
</dbReference>
<dbReference type="Gene3D" id="1.10.238.10">
    <property type="entry name" value="EF-hand"/>
    <property type="match status" value="1"/>
</dbReference>
<feature type="transmembrane region" description="Helical" evidence="20">
    <location>
        <begin position="1155"/>
        <end position="1176"/>
    </location>
</feature>
<evidence type="ECO:0000256" key="1">
    <source>
        <dbReference type="ARBA" id="ARBA00004424"/>
    </source>
</evidence>
<keyword evidence="4" id="KW-0575">Peroxidase</keyword>
<name>A0AA88YQ97_PINIB</name>
<feature type="transmembrane region" description="Helical" evidence="20">
    <location>
        <begin position="1074"/>
        <end position="1095"/>
    </location>
</feature>
<feature type="compositionally biased region" description="Basic and acidic residues" evidence="19">
    <location>
        <begin position="900"/>
        <end position="910"/>
    </location>
</feature>
<dbReference type="SUPFAM" id="SSF48113">
    <property type="entry name" value="Heme-dependent peroxidases"/>
    <property type="match status" value="1"/>
</dbReference>
<dbReference type="EC" id="1.6.3.1" evidence="3"/>
<keyword evidence="11" id="KW-0521">NADP</keyword>
<reference evidence="23" key="1">
    <citation type="submission" date="2019-08" db="EMBL/GenBank/DDBJ databases">
        <title>The improved chromosome-level genome for the pearl oyster Pinctada fucata martensii using PacBio sequencing and Hi-C.</title>
        <authorList>
            <person name="Zheng Z."/>
        </authorList>
    </citation>
    <scope>NUCLEOTIDE SEQUENCE</scope>
    <source>
        <strain evidence="23">ZZ-2019</strain>
        <tissue evidence="23">Adductor muscle</tissue>
    </source>
</reference>
<dbReference type="InterPro" id="IPR050369">
    <property type="entry name" value="RBOH/FRE"/>
</dbReference>
<evidence type="ECO:0000256" key="19">
    <source>
        <dbReference type="SAM" id="MobiDB-lite"/>
    </source>
</evidence>
<dbReference type="GO" id="GO:0005509">
    <property type="term" value="F:calcium ion binding"/>
    <property type="evidence" value="ECO:0007669"/>
    <property type="project" value="InterPro"/>
</dbReference>
<dbReference type="GO" id="GO:0006979">
    <property type="term" value="P:response to oxidative stress"/>
    <property type="evidence" value="ECO:0007669"/>
    <property type="project" value="InterPro"/>
</dbReference>
<dbReference type="GO" id="GO:0042303">
    <property type="term" value="P:molting cycle"/>
    <property type="evidence" value="ECO:0007669"/>
    <property type="project" value="UniProtKB-ARBA"/>
</dbReference>
<dbReference type="FunFam" id="3.40.50.80:FF:000020">
    <property type="entry name" value="Dual oxidase 1"/>
    <property type="match status" value="1"/>
</dbReference>
<dbReference type="SUPFAM" id="SSF47473">
    <property type="entry name" value="EF-hand"/>
    <property type="match status" value="1"/>
</dbReference>
<keyword evidence="12 20" id="KW-1133">Transmembrane helix</keyword>
<feature type="transmembrane region" description="Helical" evidence="20">
    <location>
        <begin position="987"/>
        <end position="1007"/>
    </location>
</feature>
<protein>
    <recommendedName>
        <fullName evidence="3">NAD(P)H oxidase (H2O2-forming)</fullName>
        <ecNumber evidence="3">1.6.3.1</ecNumber>
    </recommendedName>
</protein>
<dbReference type="SMART" id="SM00054">
    <property type="entry name" value="EFh"/>
    <property type="match status" value="2"/>
</dbReference>
<evidence type="ECO:0000256" key="12">
    <source>
        <dbReference type="ARBA" id="ARBA00022989"/>
    </source>
</evidence>
<dbReference type="Gene3D" id="1.10.640.10">
    <property type="entry name" value="Haem peroxidase domain superfamily, animal type"/>
    <property type="match status" value="1"/>
</dbReference>
<dbReference type="InterPro" id="IPR010255">
    <property type="entry name" value="Haem_peroxidase_sf"/>
</dbReference>
<dbReference type="SUPFAM" id="SSF52343">
    <property type="entry name" value="Ferredoxin reductase-like, C-terminal NADP-linked domain"/>
    <property type="match status" value="1"/>
</dbReference>
<evidence type="ECO:0000256" key="3">
    <source>
        <dbReference type="ARBA" id="ARBA00012698"/>
    </source>
</evidence>
<keyword evidence="16" id="KW-0376">Hydrogen peroxide</keyword>
<comment type="caution">
    <text evidence="23">The sequence shown here is derived from an EMBL/GenBank/DDBJ whole genome shotgun (WGS) entry which is preliminary data.</text>
</comment>
<dbReference type="SUPFAM" id="SSF63380">
    <property type="entry name" value="Riboflavin synthase domain-like"/>
    <property type="match status" value="1"/>
</dbReference>
<comment type="similarity">
    <text evidence="2">In the N-terminal section; belongs to the peroxidase family.</text>
</comment>
<dbReference type="PROSITE" id="PS50292">
    <property type="entry name" value="PEROXIDASE_3"/>
    <property type="match status" value="1"/>
</dbReference>
<evidence type="ECO:0000259" key="21">
    <source>
        <dbReference type="PROSITE" id="PS50222"/>
    </source>
</evidence>
<organism evidence="23 24">
    <name type="scientific">Pinctada imbricata</name>
    <name type="common">Atlantic pearl-oyster</name>
    <name type="synonym">Pinctada martensii</name>
    <dbReference type="NCBI Taxonomy" id="66713"/>
    <lineage>
        <taxon>Eukaryota</taxon>
        <taxon>Metazoa</taxon>
        <taxon>Spiralia</taxon>
        <taxon>Lophotrochozoa</taxon>
        <taxon>Mollusca</taxon>
        <taxon>Bivalvia</taxon>
        <taxon>Autobranchia</taxon>
        <taxon>Pteriomorphia</taxon>
        <taxon>Pterioida</taxon>
        <taxon>Pterioidea</taxon>
        <taxon>Pteriidae</taxon>
        <taxon>Pinctada</taxon>
    </lineage>
</organism>
<dbReference type="InterPro" id="IPR037120">
    <property type="entry name" value="Haem_peroxidase_sf_animal"/>
</dbReference>
<dbReference type="CDD" id="cd06186">
    <property type="entry name" value="NOX_Duox_like_FAD_NADP"/>
    <property type="match status" value="1"/>
</dbReference>
<dbReference type="Proteomes" id="UP001186944">
    <property type="component" value="Unassembled WGS sequence"/>
</dbReference>
<dbReference type="Pfam" id="PF08030">
    <property type="entry name" value="NAD_binding_6"/>
    <property type="match status" value="1"/>
</dbReference>
<proteinExistence type="inferred from homology"/>
<dbReference type="GO" id="GO:0016174">
    <property type="term" value="F:NAD(P)H oxidase H2O2-forming activity"/>
    <property type="evidence" value="ECO:0007669"/>
    <property type="project" value="UniProtKB-EC"/>
</dbReference>
<dbReference type="FunFam" id="2.40.30.10:FF:000059">
    <property type="entry name" value="dual oxidase isoform X1"/>
    <property type="match status" value="1"/>
</dbReference>